<evidence type="ECO:0000313" key="3">
    <source>
        <dbReference type="Proteomes" id="UP000271472"/>
    </source>
</evidence>
<proteinExistence type="predicted"/>
<accession>A0A3N0I6V8</accession>
<sequence>MKAVAQDGIKKEIVAFANGNGGTVYAGVDNDGNVLGVEDADGCALQVSNMVRDAVRPDVTMFVSYEALDCDGKAVVAVN</sequence>
<evidence type="ECO:0000259" key="1">
    <source>
        <dbReference type="Pfam" id="PF04326"/>
    </source>
</evidence>
<dbReference type="Pfam" id="PF04326">
    <property type="entry name" value="SLFN_AlbA_2"/>
    <property type="match status" value="1"/>
</dbReference>
<feature type="domain" description="Schlafen AlbA-2" evidence="1">
    <location>
        <begin position="9"/>
        <end position="78"/>
    </location>
</feature>
<protein>
    <recommendedName>
        <fullName evidence="1">Schlafen AlbA-2 domain-containing protein</fullName>
    </recommendedName>
</protein>
<dbReference type="GeneID" id="98663474"/>
<evidence type="ECO:0000313" key="2">
    <source>
        <dbReference type="EMBL" id="RNM32638.1"/>
    </source>
</evidence>
<organism evidence="2 3">
    <name type="scientific">Slackia isoflavoniconvertens</name>
    <dbReference type="NCBI Taxonomy" id="572010"/>
    <lineage>
        <taxon>Bacteria</taxon>
        <taxon>Bacillati</taxon>
        <taxon>Actinomycetota</taxon>
        <taxon>Coriobacteriia</taxon>
        <taxon>Eggerthellales</taxon>
        <taxon>Eggerthellaceae</taxon>
        <taxon>Slackia</taxon>
    </lineage>
</organism>
<dbReference type="AlphaFoldDB" id="A0A3N0I6V8"/>
<dbReference type="RefSeq" id="WP_123220224.1">
    <property type="nucleotide sequence ID" value="NZ_JACHYQ010000001.1"/>
</dbReference>
<dbReference type="Gene3D" id="3.30.950.30">
    <property type="entry name" value="Schlafen, AAA domain"/>
    <property type="match status" value="1"/>
</dbReference>
<gene>
    <name evidence="2" type="ORF">DMP05_09540</name>
</gene>
<comment type="caution">
    <text evidence="2">The sequence shown here is derived from an EMBL/GenBank/DDBJ whole genome shotgun (WGS) entry which is preliminary data.</text>
</comment>
<dbReference type="EMBL" id="QIBZ01000028">
    <property type="protein sequence ID" value="RNM32638.1"/>
    <property type="molecule type" value="Genomic_DNA"/>
</dbReference>
<keyword evidence="3" id="KW-1185">Reference proteome</keyword>
<dbReference type="InterPro" id="IPR007421">
    <property type="entry name" value="Schlafen_AlbA_2_dom"/>
</dbReference>
<dbReference type="InterPro" id="IPR038461">
    <property type="entry name" value="Schlafen_AlbA_2_dom_sf"/>
</dbReference>
<name>A0A3N0I6V8_9ACTN</name>
<dbReference type="OrthoDB" id="3175437at2"/>
<dbReference type="Proteomes" id="UP000271472">
    <property type="component" value="Unassembled WGS sequence"/>
</dbReference>
<reference evidence="3" key="1">
    <citation type="submission" date="2018-05" db="EMBL/GenBank/DDBJ databases">
        <title>Genome Sequencing of selected type strains of the family Eggerthellaceae.</title>
        <authorList>
            <person name="Danylec N."/>
            <person name="Stoll D.A."/>
            <person name="Doetsch A."/>
            <person name="Huch M."/>
        </authorList>
    </citation>
    <scope>NUCLEOTIDE SEQUENCE [LARGE SCALE GENOMIC DNA]</scope>
    <source>
        <strain evidence="3">DSM 22006</strain>
    </source>
</reference>